<dbReference type="Proteomes" id="UP000195087">
    <property type="component" value="Unassembled WGS sequence"/>
</dbReference>
<keyword evidence="1" id="KW-0472">Membrane</keyword>
<proteinExistence type="predicted"/>
<keyword evidence="1" id="KW-0812">Transmembrane</keyword>
<sequence length="84" mass="9686">MKLLDLGSVYMPHCYQAKTLVSPKYKFSFSTGNFFEMSSYFFVNEVCGATLLFGYAIRHILYILISSMIIYNPYIFILIKSGND</sequence>
<accession>A0A9X6JPP6</accession>
<comment type="caution">
    <text evidence="2">The sequence shown here is derived from an EMBL/GenBank/DDBJ whole genome shotgun (WGS) entry which is preliminary data.</text>
</comment>
<dbReference type="EMBL" id="NFEH01000076">
    <property type="protein sequence ID" value="OTZ73546.1"/>
    <property type="molecule type" value="Genomic_DNA"/>
</dbReference>
<reference evidence="2 3" key="1">
    <citation type="submission" date="2016-10" db="EMBL/GenBank/DDBJ databases">
        <title>Comparative genomics of Bacillus thuringiensis reveals a path to pathogens against multiple invertebrate hosts.</title>
        <authorList>
            <person name="Zheng J."/>
            <person name="Gao Q."/>
            <person name="Liu H."/>
            <person name="Peng D."/>
            <person name="Ruan L."/>
            <person name="Sun M."/>
        </authorList>
    </citation>
    <scope>NUCLEOTIDE SEQUENCE [LARGE SCALE GENOMIC DNA]</scope>
    <source>
        <strain evidence="2">BGSC 4W1</strain>
    </source>
</reference>
<organism evidence="2 3">
    <name type="scientific">Bacillus thuringiensis serovar kumamotoensis</name>
    <dbReference type="NCBI Taxonomy" id="132267"/>
    <lineage>
        <taxon>Bacteria</taxon>
        <taxon>Bacillati</taxon>
        <taxon>Bacillota</taxon>
        <taxon>Bacilli</taxon>
        <taxon>Bacillales</taxon>
        <taxon>Bacillaceae</taxon>
        <taxon>Bacillus</taxon>
        <taxon>Bacillus cereus group</taxon>
    </lineage>
</organism>
<name>A0A9X6JPP6_BACUK</name>
<gene>
    <name evidence="2" type="ORF">BK769_13990</name>
</gene>
<keyword evidence="1" id="KW-1133">Transmembrane helix</keyword>
<evidence type="ECO:0000313" key="3">
    <source>
        <dbReference type="Proteomes" id="UP000195087"/>
    </source>
</evidence>
<protein>
    <submittedName>
        <fullName evidence="2">Uncharacterized protein</fullName>
    </submittedName>
</protein>
<dbReference type="AlphaFoldDB" id="A0A9X6JPP6"/>
<feature type="transmembrane region" description="Helical" evidence="1">
    <location>
        <begin position="60"/>
        <end position="79"/>
    </location>
</feature>
<evidence type="ECO:0000313" key="2">
    <source>
        <dbReference type="EMBL" id="OTZ73546.1"/>
    </source>
</evidence>
<evidence type="ECO:0000256" key="1">
    <source>
        <dbReference type="SAM" id="Phobius"/>
    </source>
</evidence>